<proteinExistence type="predicted"/>
<feature type="region of interest" description="Disordered" evidence="14">
    <location>
        <begin position="86"/>
        <end position="110"/>
    </location>
</feature>
<dbReference type="GO" id="GO:0001227">
    <property type="term" value="F:DNA-binding transcription repressor activity, RNA polymerase II-specific"/>
    <property type="evidence" value="ECO:0007669"/>
    <property type="project" value="TreeGrafter"/>
</dbReference>
<dbReference type="InterPro" id="IPR000467">
    <property type="entry name" value="G_patch_dom"/>
</dbReference>
<evidence type="ECO:0000256" key="13">
    <source>
        <dbReference type="SAM" id="Coils"/>
    </source>
</evidence>
<accession>A0A6J2KCU4</accession>
<feature type="coiled-coil region" evidence="13">
    <location>
        <begin position="499"/>
        <end position="526"/>
    </location>
</feature>
<organism evidence="17 18">
    <name type="scientific">Bombyx mandarina</name>
    <name type="common">Wild silk moth</name>
    <name type="synonym">Wild silkworm</name>
    <dbReference type="NCBI Taxonomy" id="7092"/>
    <lineage>
        <taxon>Eukaryota</taxon>
        <taxon>Metazoa</taxon>
        <taxon>Ecdysozoa</taxon>
        <taxon>Arthropoda</taxon>
        <taxon>Hexapoda</taxon>
        <taxon>Insecta</taxon>
        <taxon>Pterygota</taxon>
        <taxon>Neoptera</taxon>
        <taxon>Endopterygota</taxon>
        <taxon>Lepidoptera</taxon>
        <taxon>Glossata</taxon>
        <taxon>Ditrysia</taxon>
        <taxon>Bombycoidea</taxon>
        <taxon>Bombycidae</taxon>
        <taxon>Bombycinae</taxon>
        <taxon>Bombyx</taxon>
    </lineage>
</organism>
<keyword evidence="8" id="KW-0805">Transcription regulation</keyword>
<feature type="zinc finger region" description="C3H1-type" evidence="12">
    <location>
        <begin position="170"/>
        <end position="193"/>
    </location>
</feature>
<keyword evidence="11" id="KW-0539">Nucleus</keyword>
<dbReference type="PROSITE" id="PS50103">
    <property type="entry name" value="ZF_C3H1"/>
    <property type="match status" value="1"/>
</dbReference>
<dbReference type="Proteomes" id="UP000504629">
    <property type="component" value="Unplaced"/>
</dbReference>
<dbReference type="OrthoDB" id="5842926at2759"/>
<dbReference type="Pfam" id="PF01585">
    <property type="entry name" value="G-patch"/>
    <property type="match status" value="1"/>
</dbReference>
<evidence type="ECO:0000256" key="9">
    <source>
        <dbReference type="ARBA" id="ARBA00023125"/>
    </source>
</evidence>
<comment type="subcellular location">
    <subcellularLocation>
        <location evidence="2">Nucleus</location>
    </subcellularLocation>
</comment>
<dbReference type="GO" id="GO:0005634">
    <property type="term" value="C:nucleus"/>
    <property type="evidence" value="ECO:0007669"/>
    <property type="project" value="UniProtKB-SubCell"/>
</dbReference>
<name>A0A6J2KCU4_BOMMA</name>
<keyword evidence="17" id="KW-1185">Reference proteome</keyword>
<feature type="coiled-coil region" evidence="13">
    <location>
        <begin position="402"/>
        <end position="429"/>
    </location>
</feature>
<dbReference type="GO" id="GO:0000978">
    <property type="term" value="F:RNA polymerase II cis-regulatory region sequence-specific DNA binding"/>
    <property type="evidence" value="ECO:0007669"/>
    <property type="project" value="TreeGrafter"/>
</dbReference>
<evidence type="ECO:0000256" key="10">
    <source>
        <dbReference type="ARBA" id="ARBA00023163"/>
    </source>
</evidence>
<keyword evidence="4" id="KW-0678">Repressor</keyword>
<evidence type="ECO:0000256" key="12">
    <source>
        <dbReference type="PROSITE-ProRule" id="PRU00723"/>
    </source>
</evidence>
<keyword evidence="13" id="KW-0175">Coiled coil</keyword>
<evidence type="ECO:0000256" key="6">
    <source>
        <dbReference type="ARBA" id="ARBA00022771"/>
    </source>
</evidence>
<evidence type="ECO:0000256" key="11">
    <source>
        <dbReference type="ARBA" id="ARBA00023242"/>
    </source>
</evidence>
<evidence type="ECO:0000256" key="14">
    <source>
        <dbReference type="SAM" id="MobiDB-lite"/>
    </source>
</evidence>
<keyword evidence="9" id="KW-0238">DNA-binding</keyword>
<dbReference type="PANTHER" id="PTHR46297">
    <property type="entry name" value="ZINC FINGER CCCH-TYPE WITH G PATCH DOMAIN-CONTAINING PROTEIN"/>
    <property type="match status" value="1"/>
</dbReference>
<dbReference type="AlphaFoldDB" id="A0A6J2KCU4"/>
<keyword evidence="6 12" id="KW-0863">Zinc-finger</keyword>
<keyword evidence="5 12" id="KW-0479">Metal-binding</keyword>
<dbReference type="Gene3D" id="2.30.30.1190">
    <property type="match status" value="1"/>
</dbReference>
<gene>
    <name evidence="18" type="primary">LOC114249397</name>
</gene>
<evidence type="ECO:0000256" key="4">
    <source>
        <dbReference type="ARBA" id="ARBA00022491"/>
    </source>
</evidence>
<evidence type="ECO:0000256" key="1">
    <source>
        <dbReference type="ARBA" id="ARBA00004062"/>
    </source>
</evidence>
<evidence type="ECO:0000313" key="17">
    <source>
        <dbReference type="Proteomes" id="UP000504629"/>
    </source>
</evidence>
<dbReference type="InterPro" id="IPR000571">
    <property type="entry name" value="Znf_CCCH"/>
</dbReference>
<reference evidence="18" key="1">
    <citation type="submission" date="2025-08" db="UniProtKB">
        <authorList>
            <consortium name="RefSeq"/>
        </authorList>
    </citation>
    <scope>IDENTIFICATION</scope>
    <source>
        <tissue evidence="18">Silk gland</tissue>
    </source>
</reference>
<feature type="domain" description="G-patch" evidence="16">
    <location>
        <begin position="341"/>
        <end position="375"/>
    </location>
</feature>
<dbReference type="RefSeq" id="XP_028038752.1">
    <property type="nucleotide sequence ID" value="XM_028182951.1"/>
</dbReference>
<evidence type="ECO:0000256" key="2">
    <source>
        <dbReference type="ARBA" id="ARBA00004123"/>
    </source>
</evidence>
<evidence type="ECO:0000259" key="16">
    <source>
        <dbReference type="PROSITE" id="PS50174"/>
    </source>
</evidence>
<comment type="function">
    <text evidence="1">Transcription repressor.</text>
</comment>
<dbReference type="CDD" id="cd20384">
    <property type="entry name" value="Tudor_ZGPAT"/>
    <property type="match status" value="1"/>
</dbReference>
<evidence type="ECO:0000256" key="3">
    <source>
        <dbReference type="ARBA" id="ARBA00022414"/>
    </source>
</evidence>
<dbReference type="GeneID" id="114249397"/>
<evidence type="ECO:0000256" key="8">
    <source>
        <dbReference type="ARBA" id="ARBA00023015"/>
    </source>
</evidence>
<dbReference type="SMART" id="SM00443">
    <property type="entry name" value="G_patch"/>
    <property type="match status" value="1"/>
</dbReference>
<dbReference type="PANTHER" id="PTHR46297:SF1">
    <property type="entry name" value="ZINC FINGER CCCH-TYPE WITH G PATCH DOMAIN-CONTAINING PROTEIN"/>
    <property type="match status" value="1"/>
</dbReference>
<evidence type="ECO:0000313" key="18">
    <source>
        <dbReference type="RefSeq" id="XP_028038752.1"/>
    </source>
</evidence>
<feature type="domain" description="C3H1-type" evidence="15">
    <location>
        <begin position="170"/>
        <end position="193"/>
    </location>
</feature>
<dbReference type="PROSITE" id="PS50174">
    <property type="entry name" value="G_PATCH"/>
    <property type="match status" value="1"/>
</dbReference>
<evidence type="ECO:0000259" key="15">
    <source>
        <dbReference type="PROSITE" id="PS50103"/>
    </source>
</evidence>
<protein>
    <recommendedName>
        <fullName evidence="3">Zinc finger CCCH-type with G patch domain-containing protein</fullName>
    </recommendedName>
</protein>
<dbReference type="GO" id="GO:0008270">
    <property type="term" value="F:zinc ion binding"/>
    <property type="evidence" value="ECO:0007669"/>
    <property type="project" value="UniProtKB-KW"/>
</dbReference>
<dbReference type="KEGG" id="bman:114249397"/>
<keyword evidence="7 12" id="KW-0862">Zinc</keyword>
<evidence type="ECO:0000256" key="5">
    <source>
        <dbReference type="ARBA" id="ARBA00022723"/>
    </source>
</evidence>
<evidence type="ECO:0000256" key="7">
    <source>
        <dbReference type="ARBA" id="ARBA00022833"/>
    </source>
</evidence>
<keyword evidence="10" id="KW-0804">Transcription</keyword>
<sequence>MEDLESSLNQYKEQIKIVQQSLEATHDLKEKESLLTLQSDLNQLIELTRESLATATSKHLKSDLQNNEQNNLDEEYARFMAEMNDSNAYNDDSKNKNDSEENNGNSDIEDDLSSLLGMKCAVYHTHKWGGQPSLHNAMVSSILPRADDDQFNDLKVQILFTHPTHAEMLPCPFYLDGDCKFSDEQCRYSHGNVVQLSDLKEAIEPNFSSLKSGSSILLKLKPPDDEDVSITKKSTEKYHLWHRGIVKSIDNENQLCTVKLEHGVKTGEKRKMGSDEIIVRIEDIFPLTTECEDDSDSSEDLSDSEYSHQKTIRTEIDRHTLIVEKSLQNNAPAMGEWERHTRGIGSKIMFAMGYVAGSGLGAAGEGRTQPVEARVLPVGKSLDHCMAISEKHAGQDPLKVQQKLKRLQRKEEERNKRAYEREKEKERRNVFNFINRTLGDKEQTETNNCDPTEVDVKQSTSKDLNIEKFKIDEDVNRIEREIIKLNNSLVKYPQGTSGHTNINLQIREKTKELQALKQRERDIIKEQRLRKEKEKMTIF</sequence>